<accession>A0ABQ8IUA4</accession>
<gene>
    <name evidence="1" type="primary">ENOPH1_5</name>
    <name evidence="1" type="ORF">DERP_009488</name>
</gene>
<organism evidence="1 2">
    <name type="scientific">Dermatophagoides pteronyssinus</name>
    <name type="common">European house dust mite</name>
    <dbReference type="NCBI Taxonomy" id="6956"/>
    <lineage>
        <taxon>Eukaryota</taxon>
        <taxon>Metazoa</taxon>
        <taxon>Ecdysozoa</taxon>
        <taxon>Arthropoda</taxon>
        <taxon>Chelicerata</taxon>
        <taxon>Arachnida</taxon>
        <taxon>Acari</taxon>
        <taxon>Acariformes</taxon>
        <taxon>Sarcoptiformes</taxon>
        <taxon>Astigmata</taxon>
        <taxon>Psoroptidia</taxon>
        <taxon>Analgoidea</taxon>
        <taxon>Pyroglyphidae</taxon>
        <taxon>Dermatophagoidinae</taxon>
        <taxon>Dermatophagoides</taxon>
    </lineage>
</organism>
<evidence type="ECO:0000313" key="1">
    <source>
        <dbReference type="EMBL" id="KAH9413889.1"/>
    </source>
</evidence>
<comment type="caution">
    <text evidence="1">The sequence shown here is derived from an EMBL/GenBank/DDBJ whole genome shotgun (WGS) entry which is preliminary data.</text>
</comment>
<sequence>MQQSSSLIECYTFECQSLSSSTSSQDSQENNNIDDNYHQQQQSTLSSCQLFCPNIQFKGPCRCSVLGSSPSTLMKSDDQQQQQQNIDIRLECRQTNASILMTDIENLQRCTRNSTIINLMELSVKDSNLTHLYNLPSGLYNVQKMFLDNTGIDLETLRESHELLKSLRVLRISNENYTEIQRNLFNGMEELKELSFNQLGMAYINVEAFVSLQDSLTLLELRSNKIRTVPTAVQSLSHLECLDLSDNDIKSVTDGNTGIFSSGLRRLKRLGINTMNCSCEFGQSKFATWLRTHGIKGVRCSMPERFRGKDVSNTAIDEFCESWPTILFDISGTVARESFVEKILQPYFKIAFQVYMDNSWLKDEWQDCLRKLAATAERDMQAPKIDLIKEKSEVIKEAIKYIEYCLENNHEPKAFVLFRFLVWFDGYDRNKIKTPVYSDVAVTMQKWKNSQNIRLYVLSNGWKEASKKFMSDTSHGDLNLIIDQHFDNSMGSLENPETFVKVADAIQEKPSDDLLFLTKSPLEGKAAQMAGFNVVLVLTRTRSVDEAMEICQDIPIARSFTDIEFL</sequence>
<dbReference type="InterPro" id="IPR001611">
    <property type="entry name" value="Leu-rich_rpt"/>
</dbReference>
<name>A0ABQ8IUA4_DERPT</name>
<reference evidence="1 2" key="1">
    <citation type="journal article" date="2018" name="J. Allergy Clin. Immunol.">
        <title>High-quality assembly of Dermatophagoides pteronyssinus genome and transcriptome reveals a wide range of novel allergens.</title>
        <authorList>
            <person name="Liu X.Y."/>
            <person name="Yang K.Y."/>
            <person name="Wang M.Q."/>
            <person name="Kwok J.S."/>
            <person name="Zeng X."/>
            <person name="Yang Z."/>
            <person name="Xiao X.J."/>
            <person name="Lau C.P."/>
            <person name="Li Y."/>
            <person name="Huang Z.M."/>
            <person name="Ba J.G."/>
            <person name="Yim A.K."/>
            <person name="Ouyang C.Y."/>
            <person name="Ngai S.M."/>
            <person name="Chan T.F."/>
            <person name="Leung E.L."/>
            <person name="Liu L."/>
            <person name="Liu Z.G."/>
            <person name="Tsui S.K."/>
        </authorList>
    </citation>
    <scope>NUCLEOTIDE SEQUENCE [LARGE SCALE GENOMIC DNA]</scope>
    <source>
        <strain evidence="1">Derp</strain>
    </source>
</reference>
<dbReference type="InterPro" id="IPR036412">
    <property type="entry name" value="HAD-like_sf"/>
</dbReference>
<dbReference type="SUPFAM" id="SSF56784">
    <property type="entry name" value="HAD-like"/>
    <property type="match status" value="1"/>
</dbReference>
<dbReference type="InterPro" id="IPR023214">
    <property type="entry name" value="HAD_sf"/>
</dbReference>
<dbReference type="PANTHER" id="PTHR20371:SF1">
    <property type="entry name" value="ENOLASE-PHOSPHATASE E1"/>
    <property type="match status" value="1"/>
</dbReference>
<reference evidence="1 2" key="2">
    <citation type="journal article" date="2022" name="Mol. Biol. Evol.">
        <title>Comparative Genomics Reveals Insights into the Divergent Evolution of Astigmatic Mites and Household Pest Adaptations.</title>
        <authorList>
            <person name="Xiong Q."/>
            <person name="Wan A.T."/>
            <person name="Liu X."/>
            <person name="Fung C.S."/>
            <person name="Xiao X."/>
            <person name="Malainual N."/>
            <person name="Hou J."/>
            <person name="Wang L."/>
            <person name="Wang M."/>
            <person name="Yang K.Y."/>
            <person name="Cui Y."/>
            <person name="Leung E.L."/>
            <person name="Nong W."/>
            <person name="Shin S.K."/>
            <person name="Au S.W."/>
            <person name="Jeong K.Y."/>
            <person name="Chew F.T."/>
            <person name="Hui J.H."/>
            <person name="Leung T.F."/>
            <person name="Tungtrongchitr A."/>
            <person name="Zhong N."/>
            <person name="Liu Z."/>
            <person name="Tsui S.K."/>
        </authorList>
    </citation>
    <scope>NUCLEOTIDE SEQUENCE [LARGE SCALE GENOMIC DNA]</scope>
    <source>
        <strain evidence="1">Derp</strain>
    </source>
</reference>
<keyword evidence="2" id="KW-1185">Reference proteome</keyword>
<dbReference type="Gene3D" id="3.40.50.1000">
    <property type="entry name" value="HAD superfamily/HAD-like"/>
    <property type="match status" value="1"/>
</dbReference>
<protein>
    <submittedName>
        <fullName evidence="1">Enolase-phosphatase E1</fullName>
    </submittedName>
</protein>
<evidence type="ECO:0000313" key="2">
    <source>
        <dbReference type="Proteomes" id="UP000887458"/>
    </source>
</evidence>
<dbReference type="SUPFAM" id="SSF52058">
    <property type="entry name" value="L domain-like"/>
    <property type="match status" value="1"/>
</dbReference>
<dbReference type="Proteomes" id="UP000887458">
    <property type="component" value="Unassembled WGS sequence"/>
</dbReference>
<dbReference type="EMBL" id="NJHN03000117">
    <property type="protein sequence ID" value="KAH9413889.1"/>
    <property type="molecule type" value="Genomic_DNA"/>
</dbReference>
<dbReference type="PANTHER" id="PTHR20371">
    <property type="entry name" value="ENOLASE-PHOSPHATASE E1"/>
    <property type="match status" value="1"/>
</dbReference>
<proteinExistence type="predicted"/>
<dbReference type="Gene3D" id="3.80.10.10">
    <property type="entry name" value="Ribonuclease Inhibitor"/>
    <property type="match status" value="1"/>
</dbReference>
<dbReference type="InterPro" id="IPR032675">
    <property type="entry name" value="LRR_dom_sf"/>
</dbReference>
<dbReference type="PROSITE" id="PS51450">
    <property type="entry name" value="LRR"/>
    <property type="match status" value="1"/>
</dbReference>